<evidence type="ECO:0000259" key="7">
    <source>
        <dbReference type="Pfam" id="PF06271"/>
    </source>
</evidence>
<evidence type="ECO:0000256" key="3">
    <source>
        <dbReference type="ARBA" id="ARBA00022989"/>
    </source>
</evidence>
<reference evidence="9" key="1">
    <citation type="submission" date="2016-10" db="EMBL/GenBank/DDBJ databases">
        <authorList>
            <person name="Varghese N."/>
            <person name="Submissions S."/>
        </authorList>
    </citation>
    <scope>NUCLEOTIDE SEQUENCE [LARGE SCALE GENOMIC DNA]</scope>
    <source>
        <strain evidence="9">DSM 17101</strain>
    </source>
</reference>
<evidence type="ECO:0000313" key="8">
    <source>
        <dbReference type="EMBL" id="SDO75026.1"/>
    </source>
</evidence>
<accession>A0A1H0M482</accession>
<feature type="region of interest" description="Disordered" evidence="5">
    <location>
        <begin position="1"/>
        <end position="21"/>
    </location>
</feature>
<name>A0A1H0M482_9BURK</name>
<comment type="subcellular location">
    <subcellularLocation>
        <location evidence="1">Membrane</location>
        <topology evidence="1">Multi-pass membrane protein</topology>
    </subcellularLocation>
</comment>
<evidence type="ECO:0000256" key="2">
    <source>
        <dbReference type="ARBA" id="ARBA00022692"/>
    </source>
</evidence>
<dbReference type="InterPro" id="IPR010432">
    <property type="entry name" value="RDD"/>
</dbReference>
<dbReference type="Proteomes" id="UP000199317">
    <property type="component" value="Unassembled WGS sequence"/>
</dbReference>
<dbReference type="OrthoDB" id="5298807at2"/>
<evidence type="ECO:0000313" key="9">
    <source>
        <dbReference type="Proteomes" id="UP000199317"/>
    </source>
</evidence>
<dbReference type="GO" id="GO:0016020">
    <property type="term" value="C:membrane"/>
    <property type="evidence" value="ECO:0007669"/>
    <property type="project" value="UniProtKB-SubCell"/>
</dbReference>
<protein>
    <submittedName>
        <fullName evidence="8">RDD family protein</fullName>
    </submittedName>
</protein>
<dbReference type="EMBL" id="FNJL01000003">
    <property type="protein sequence ID" value="SDO75026.1"/>
    <property type="molecule type" value="Genomic_DNA"/>
</dbReference>
<feature type="transmembrane region" description="Helical" evidence="6">
    <location>
        <begin position="77"/>
        <end position="98"/>
    </location>
</feature>
<sequence length="189" mass="21507">MRRNNPGMHSTTSPGLEAPLPETPAHGNAALSAPLRAPSLRRRMACWVYEGILMFGVVFISGYLFDSLSQSRHALDLRALRMAFLFVVFGIYFTWFWARGQTLAMKTWHIRLRDRHGAPVTQARALWRYVLSWLWFLPPLAIVAPLGLGAGEITVLTLGWVAVWALLSRFHPQRQFWHDAWAGTRLVQA</sequence>
<keyword evidence="3 6" id="KW-1133">Transmembrane helix</keyword>
<evidence type="ECO:0000256" key="4">
    <source>
        <dbReference type="ARBA" id="ARBA00023136"/>
    </source>
</evidence>
<dbReference type="Pfam" id="PF06271">
    <property type="entry name" value="RDD"/>
    <property type="match status" value="1"/>
</dbReference>
<evidence type="ECO:0000256" key="1">
    <source>
        <dbReference type="ARBA" id="ARBA00004141"/>
    </source>
</evidence>
<keyword evidence="2 6" id="KW-0812">Transmembrane</keyword>
<keyword evidence="4 6" id="KW-0472">Membrane</keyword>
<evidence type="ECO:0000256" key="5">
    <source>
        <dbReference type="SAM" id="MobiDB-lite"/>
    </source>
</evidence>
<dbReference type="AlphaFoldDB" id="A0A1H0M482"/>
<keyword evidence="9" id="KW-1185">Reference proteome</keyword>
<feature type="domain" description="RDD" evidence="7">
    <location>
        <begin position="38"/>
        <end position="183"/>
    </location>
</feature>
<organism evidence="8 9">
    <name type="scientific">Paracidovorax cattleyae</name>
    <dbReference type="NCBI Taxonomy" id="80868"/>
    <lineage>
        <taxon>Bacteria</taxon>
        <taxon>Pseudomonadati</taxon>
        <taxon>Pseudomonadota</taxon>
        <taxon>Betaproteobacteria</taxon>
        <taxon>Burkholderiales</taxon>
        <taxon>Comamonadaceae</taxon>
        <taxon>Paracidovorax</taxon>
    </lineage>
</organism>
<feature type="transmembrane region" description="Helical" evidence="6">
    <location>
        <begin position="118"/>
        <end position="136"/>
    </location>
</feature>
<proteinExistence type="predicted"/>
<feature type="transmembrane region" description="Helical" evidence="6">
    <location>
        <begin position="142"/>
        <end position="167"/>
    </location>
</feature>
<gene>
    <name evidence="8" type="ORF">SAMN04489708_103106</name>
</gene>
<evidence type="ECO:0000256" key="6">
    <source>
        <dbReference type="SAM" id="Phobius"/>
    </source>
</evidence>
<feature type="transmembrane region" description="Helical" evidence="6">
    <location>
        <begin position="46"/>
        <end position="65"/>
    </location>
</feature>